<evidence type="ECO:0000313" key="6">
    <source>
        <dbReference type="Proteomes" id="UP000037020"/>
    </source>
</evidence>
<dbReference type="SMART" id="SM00382">
    <property type="entry name" value="AAA"/>
    <property type="match status" value="1"/>
</dbReference>
<organism evidence="5 6">
    <name type="scientific">Streptomyces varsoviensis</name>
    <dbReference type="NCBI Taxonomy" id="67373"/>
    <lineage>
        <taxon>Bacteria</taxon>
        <taxon>Bacillati</taxon>
        <taxon>Actinomycetota</taxon>
        <taxon>Actinomycetes</taxon>
        <taxon>Kitasatosporales</taxon>
        <taxon>Streptomycetaceae</taxon>
        <taxon>Streptomyces</taxon>
    </lineage>
</organism>
<evidence type="ECO:0000256" key="2">
    <source>
        <dbReference type="ARBA" id="ARBA00022741"/>
    </source>
</evidence>
<keyword evidence="3" id="KW-0067">ATP-binding</keyword>
<dbReference type="Pfam" id="PF00004">
    <property type="entry name" value="AAA"/>
    <property type="match status" value="1"/>
</dbReference>
<proteinExistence type="inferred from homology"/>
<accession>A0ABR5IVS0</accession>
<evidence type="ECO:0000313" key="5">
    <source>
        <dbReference type="EMBL" id="KOG84723.1"/>
    </source>
</evidence>
<dbReference type="InterPro" id="IPR003593">
    <property type="entry name" value="AAA+_ATPase"/>
</dbReference>
<evidence type="ECO:0000256" key="1">
    <source>
        <dbReference type="ARBA" id="ARBA00006914"/>
    </source>
</evidence>
<dbReference type="EMBL" id="LGUT01003673">
    <property type="protein sequence ID" value="KOG84723.1"/>
    <property type="molecule type" value="Genomic_DNA"/>
</dbReference>
<dbReference type="InterPro" id="IPR003959">
    <property type="entry name" value="ATPase_AAA_core"/>
</dbReference>
<keyword evidence="6" id="KW-1185">Reference proteome</keyword>
<reference evidence="5 6" key="1">
    <citation type="submission" date="2015-07" db="EMBL/GenBank/DDBJ databases">
        <authorList>
            <person name="Ju K.-S."/>
            <person name="Doroghazi J.R."/>
            <person name="Metcalf W.W."/>
        </authorList>
    </citation>
    <scope>NUCLEOTIDE SEQUENCE [LARGE SCALE GENOMIC DNA]</scope>
    <source>
        <strain evidence="5 6">NRRL B-3589</strain>
    </source>
</reference>
<evidence type="ECO:0000259" key="4">
    <source>
        <dbReference type="SMART" id="SM00382"/>
    </source>
</evidence>
<dbReference type="PANTHER" id="PTHR23073">
    <property type="entry name" value="26S PROTEASOME REGULATORY SUBUNIT"/>
    <property type="match status" value="1"/>
</dbReference>
<dbReference type="Gene3D" id="3.40.50.300">
    <property type="entry name" value="P-loop containing nucleotide triphosphate hydrolases"/>
    <property type="match status" value="1"/>
</dbReference>
<name>A0ABR5IVS0_9ACTN</name>
<feature type="domain" description="AAA+ ATPase" evidence="4">
    <location>
        <begin position="9"/>
        <end position="141"/>
    </location>
</feature>
<gene>
    <name evidence="5" type="ORF">ADK38_38855</name>
</gene>
<dbReference type="CDD" id="cd19481">
    <property type="entry name" value="RecA-like_protease"/>
    <property type="match status" value="1"/>
</dbReference>
<feature type="non-terminal residue" evidence="5">
    <location>
        <position position="1"/>
    </location>
</feature>
<dbReference type="InterPro" id="IPR050221">
    <property type="entry name" value="26S_Proteasome_ATPase"/>
</dbReference>
<evidence type="ECO:0000256" key="3">
    <source>
        <dbReference type="ARBA" id="ARBA00022840"/>
    </source>
</evidence>
<comment type="similarity">
    <text evidence="1">Belongs to the AAA ATPase family.</text>
</comment>
<sequence length="224" mass="24093">LRTGGGGGRGVIALFAGESGTGKTLSAEVVAGELGLDLYVVDLSAIVDKYVGETEKNLERIFVEADRTDAVLLFDEADAVFGKRSEVKSSHDRYANLESAYLLQRLESFDGVAVLTTNLRANIDDAFTRRLDLVVDFPFPDETQRVALWEGCLASTPCEPELGLELCAKEFELSGGAIRSAAVTAGYRAAGRGERVSAADVWAGAEREYRKMGRLVPGPALVWS</sequence>
<dbReference type="Proteomes" id="UP000037020">
    <property type="component" value="Unassembled WGS sequence"/>
</dbReference>
<comment type="caution">
    <text evidence="5">The sequence shown here is derived from an EMBL/GenBank/DDBJ whole genome shotgun (WGS) entry which is preliminary data.</text>
</comment>
<dbReference type="InterPro" id="IPR027417">
    <property type="entry name" value="P-loop_NTPase"/>
</dbReference>
<keyword evidence="2" id="KW-0547">Nucleotide-binding</keyword>
<protein>
    <submittedName>
        <fullName evidence="5">ATPase AAA</fullName>
    </submittedName>
</protein>
<dbReference type="SUPFAM" id="SSF52540">
    <property type="entry name" value="P-loop containing nucleoside triphosphate hydrolases"/>
    <property type="match status" value="1"/>
</dbReference>